<dbReference type="Proteomes" id="UP000324143">
    <property type="component" value="Unassembled WGS sequence"/>
</dbReference>
<dbReference type="GO" id="GO:0006508">
    <property type="term" value="P:proteolysis"/>
    <property type="evidence" value="ECO:0007669"/>
    <property type="project" value="TreeGrafter"/>
</dbReference>
<evidence type="ECO:0000256" key="1">
    <source>
        <dbReference type="ARBA" id="ARBA00001424"/>
    </source>
</evidence>
<evidence type="ECO:0000259" key="8">
    <source>
        <dbReference type="SMART" id="SM01011"/>
    </source>
</evidence>
<comment type="catalytic activity">
    <reaction evidence="1">
        <text>Release of any N-terminal amino acid, including proline, that is linked to proline, even from a dipeptide or tripeptide.</text>
        <dbReference type="EC" id="3.4.11.9"/>
    </reaction>
</comment>
<dbReference type="PANTHER" id="PTHR43226">
    <property type="entry name" value="XAA-PRO AMINOPEPTIDASE 3"/>
    <property type="match status" value="1"/>
</dbReference>
<comment type="similarity">
    <text evidence="3">Belongs to the peptidase M24B family.</text>
</comment>
<dbReference type="Pfam" id="PF05195">
    <property type="entry name" value="AMP_N"/>
    <property type="match status" value="1"/>
</dbReference>
<proteinExistence type="inferred from homology"/>
<reference evidence="9" key="1">
    <citation type="submission" date="2019-08" db="EMBL/GenBank/DDBJ databases">
        <title>Genomic characterization of a novel candidate phylum (ARYD3) from a high temperature, high salinity tertiary oil reservoir in north central Oklahoma, USA.</title>
        <authorList>
            <person name="Youssef N.H."/>
            <person name="Yadav A."/>
            <person name="Elshahed M.S."/>
        </authorList>
    </citation>
    <scope>NUCLEOTIDE SEQUENCE [LARGE SCALE GENOMIC DNA]</scope>
    <source>
        <strain evidence="9">ARYD3</strain>
    </source>
</reference>
<accession>A0A5D0MCZ2</accession>
<dbReference type="InterPro" id="IPR029149">
    <property type="entry name" value="Creatin/AminoP/Spt16_N"/>
</dbReference>
<gene>
    <name evidence="9" type="ORF">FXF47_06690</name>
</gene>
<dbReference type="InterPro" id="IPR000994">
    <property type="entry name" value="Pept_M24"/>
</dbReference>
<sequence length="407" mass="46925">MANKFKKRRDKILNKYLKEKEAFLIIGEKNLGGKPFKINSNILYLTGIKEENNILLLFKGKGGKKKEILIIQNKNPDREKWEGIRLGKEKAKEISGIDKVEYLKNRDNVIAGVLNKMETVYINYKNESTLSKKNNKRKSFIRDIKYNFPHLDVKNSTEIMKKLRTVKDDSEVKLIKKAIEITKEALYYTWENIEPGMREYEVKAMINYQIKKRGAKIAFNTIVAGGPNGVILHYPDGDRKLKKNDLLLFDVGARWKGYSADISRTVPVSGKFSKSQKEIYEIVLKTNKQSIKNVEVGKTLKDIANEAKEILKKGLKSLDLIDKDEELKKYYYHSIGHHLGLDTHDLSFKSEQLKERAVITIEPGLYIKEKDVGIRIEDDVLVDENEVVNLSENIAKETDEIESIMNK</sequence>
<feature type="domain" description="Aminopeptidase P N-terminal" evidence="8">
    <location>
        <begin position="1"/>
        <end position="131"/>
    </location>
</feature>
<dbReference type="EMBL" id="VSIX01000065">
    <property type="protein sequence ID" value="TYB30866.1"/>
    <property type="molecule type" value="Genomic_DNA"/>
</dbReference>
<evidence type="ECO:0000313" key="9">
    <source>
        <dbReference type="EMBL" id="TYB30866.1"/>
    </source>
</evidence>
<evidence type="ECO:0000256" key="4">
    <source>
        <dbReference type="ARBA" id="ARBA00012574"/>
    </source>
</evidence>
<dbReference type="GO" id="GO:0030145">
    <property type="term" value="F:manganese ion binding"/>
    <property type="evidence" value="ECO:0007669"/>
    <property type="project" value="InterPro"/>
</dbReference>
<dbReference type="SMART" id="SM01011">
    <property type="entry name" value="AMP_N"/>
    <property type="match status" value="1"/>
</dbReference>
<dbReference type="Pfam" id="PF00557">
    <property type="entry name" value="Peptidase_M24"/>
    <property type="match status" value="1"/>
</dbReference>
<keyword evidence="6" id="KW-0378">Hydrolase</keyword>
<keyword evidence="7" id="KW-0464">Manganese</keyword>
<keyword evidence="5" id="KW-0479">Metal-binding</keyword>
<name>A0A5D0MCZ2_9BACT</name>
<dbReference type="PANTHER" id="PTHR43226:SF4">
    <property type="entry name" value="XAA-PRO AMINOPEPTIDASE 3"/>
    <property type="match status" value="1"/>
</dbReference>
<protein>
    <recommendedName>
        <fullName evidence="4">Xaa-Pro aminopeptidase</fullName>
        <ecNumber evidence="4">3.4.11.9</ecNumber>
    </recommendedName>
</protein>
<dbReference type="Gene3D" id="3.40.350.10">
    <property type="entry name" value="Creatinase/prolidase N-terminal domain"/>
    <property type="match status" value="1"/>
</dbReference>
<evidence type="ECO:0000256" key="5">
    <source>
        <dbReference type="ARBA" id="ARBA00022723"/>
    </source>
</evidence>
<dbReference type="SUPFAM" id="SSF55920">
    <property type="entry name" value="Creatinase/aminopeptidase"/>
    <property type="match status" value="1"/>
</dbReference>
<dbReference type="SUPFAM" id="SSF53092">
    <property type="entry name" value="Creatinase/prolidase N-terminal domain"/>
    <property type="match status" value="1"/>
</dbReference>
<dbReference type="AlphaFoldDB" id="A0A5D0MCZ2"/>
<dbReference type="EC" id="3.4.11.9" evidence="4"/>
<evidence type="ECO:0000256" key="2">
    <source>
        <dbReference type="ARBA" id="ARBA00001936"/>
    </source>
</evidence>
<comment type="caution">
    <text evidence="9">The sequence shown here is derived from an EMBL/GenBank/DDBJ whole genome shotgun (WGS) entry which is preliminary data.</text>
</comment>
<dbReference type="GO" id="GO:0005829">
    <property type="term" value="C:cytosol"/>
    <property type="evidence" value="ECO:0007669"/>
    <property type="project" value="TreeGrafter"/>
</dbReference>
<evidence type="ECO:0000256" key="7">
    <source>
        <dbReference type="ARBA" id="ARBA00023211"/>
    </source>
</evidence>
<dbReference type="Gene3D" id="3.90.230.10">
    <property type="entry name" value="Creatinase/methionine aminopeptidase superfamily"/>
    <property type="match status" value="1"/>
</dbReference>
<organism evidence="9 10">
    <name type="scientific">Candidatus Mcinerneyibacterium aminivorans</name>
    <dbReference type="NCBI Taxonomy" id="2703815"/>
    <lineage>
        <taxon>Bacteria</taxon>
        <taxon>Candidatus Macinerneyibacteriota</taxon>
        <taxon>Candidatus Mcinerneyibacteria</taxon>
        <taxon>Candidatus Mcinerneyibacteriales</taxon>
        <taxon>Candidatus Mcinerneyibacteriaceae</taxon>
        <taxon>Candidatus Mcinerneyibacterium</taxon>
    </lineage>
</organism>
<comment type="cofactor">
    <cofactor evidence="2">
        <name>Mn(2+)</name>
        <dbReference type="ChEBI" id="CHEBI:29035"/>
    </cofactor>
</comment>
<keyword evidence="10" id="KW-1185">Reference proteome</keyword>
<dbReference type="GO" id="GO:0070006">
    <property type="term" value="F:metalloaminopeptidase activity"/>
    <property type="evidence" value="ECO:0007669"/>
    <property type="project" value="InterPro"/>
</dbReference>
<dbReference type="InterPro" id="IPR007865">
    <property type="entry name" value="Aminopep_P_N"/>
</dbReference>
<dbReference type="InterPro" id="IPR052433">
    <property type="entry name" value="X-Pro_dipept-like"/>
</dbReference>
<evidence type="ECO:0000256" key="3">
    <source>
        <dbReference type="ARBA" id="ARBA00008766"/>
    </source>
</evidence>
<evidence type="ECO:0000256" key="6">
    <source>
        <dbReference type="ARBA" id="ARBA00022801"/>
    </source>
</evidence>
<dbReference type="InterPro" id="IPR036005">
    <property type="entry name" value="Creatinase/aminopeptidase-like"/>
</dbReference>
<evidence type="ECO:0000313" key="10">
    <source>
        <dbReference type="Proteomes" id="UP000324143"/>
    </source>
</evidence>